<evidence type="ECO:0000256" key="1">
    <source>
        <dbReference type="ARBA" id="ARBA00001954"/>
    </source>
</evidence>
<dbReference type="InterPro" id="IPR042098">
    <property type="entry name" value="TauD-like_sf"/>
</dbReference>
<dbReference type="PANTHER" id="PTHR10696:SF56">
    <property type="entry name" value="TAUD_TFDA-LIKE DOMAIN-CONTAINING PROTEIN"/>
    <property type="match status" value="1"/>
</dbReference>
<comment type="cofactor">
    <cofactor evidence="1">
        <name>Fe(2+)</name>
        <dbReference type="ChEBI" id="CHEBI:29033"/>
    </cofactor>
</comment>
<dbReference type="GO" id="GO:0017000">
    <property type="term" value="P:antibiotic biosynthetic process"/>
    <property type="evidence" value="ECO:0007669"/>
    <property type="project" value="UniProtKB-KW"/>
</dbReference>
<dbReference type="InterPro" id="IPR050411">
    <property type="entry name" value="AlphaKG_dependent_hydroxylases"/>
</dbReference>
<keyword evidence="2" id="KW-0560">Oxidoreductase</keyword>
<organism evidence="5 6">
    <name type="scientific">Paraburkholderia steynii</name>
    <dbReference type="NCBI Taxonomy" id="1245441"/>
    <lineage>
        <taxon>Bacteria</taxon>
        <taxon>Pseudomonadati</taxon>
        <taxon>Pseudomonadota</taxon>
        <taxon>Betaproteobacteria</taxon>
        <taxon>Burkholderiales</taxon>
        <taxon>Burkholderiaceae</taxon>
        <taxon>Paraburkholderia</taxon>
    </lineage>
</organism>
<evidence type="ECO:0000313" key="6">
    <source>
        <dbReference type="Proteomes" id="UP000198900"/>
    </source>
</evidence>
<feature type="domain" description="TauD/TfdA-like" evidence="4">
    <location>
        <begin position="16"/>
        <end position="228"/>
    </location>
</feature>
<dbReference type="EMBL" id="FNDI01000060">
    <property type="protein sequence ID" value="SDJ53784.1"/>
    <property type="molecule type" value="Genomic_DNA"/>
</dbReference>
<dbReference type="Proteomes" id="UP000198900">
    <property type="component" value="Unassembled WGS sequence"/>
</dbReference>
<dbReference type="SUPFAM" id="SSF51197">
    <property type="entry name" value="Clavaminate synthase-like"/>
    <property type="match status" value="1"/>
</dbReference>
<comment type="caution">
    <text evidence="5">The sequence shown here is derived from an EMBL/GenBank/DDBJ whole genome shotgun (WGS) entry which is preliminary data.</text>
</comment>
<dbReference type="Pfam" id="PF02668">
    <property type="entry name" value="TauD"/>
    <property type="match status" value="1"/>
</dbReference>
<evidence type="ECO:0000256" key="2">
    <source>
        <dbReference type="ARBA" id="ARBA00023002"/>
    </source>
</evidence>
<name>A0A7Z7FPE5_9BURK</name>
<dbReference type="AlphaFoldDB" id="A0A7Z7FPE5"/>
<evidence type="ECO:0000259" key="4">
    <source>
        <dbReference type="Pfam" id="PF02668"/>
    </source>
</evidence>
<evidence type="ECO:0000256" key="3">
    <source>
        <dbReference type="ARBA" id="ARBA00023194"/>
    </source>
</evidence>
<dbReference type="GO" id="GO:0016706">
    <property type="term" value="F:2-oxoglutarate-dependent dioxygenase activity"/>
    <property type="evidence" value="ECO:0007669"/>
    <property type="project" value="UniProtKB-ARBA"/>
</dbReference>
<accession>A0A7Z7FPE5</accession>
<protein>
    <submittedName>
        <fullName evidence="5">Taurine catabolism dioxygenase TauD, TfdA family</fullName>
    </submittedName>
</protein>
<dbReference type="PANTHER" id="PTHR10696">
    <property type="entry name" value="GAMMA-BUTYROBETAINE HYDROXYLASE-RELATED"/>
    <property type="match status" value="1"/>
</dbReference>
<evidence type="ECO:0000313" key="5">
    <source>
        <dbReference type="EMBL" id="SDJ53784.1"/>
    </source>
</evidence>
<keyword evidence="5" id="KW-0223">Dioxygenase</keyword>
<keyword evidence="3" id="KW-0045">Antibiotic biosynthesis</keyword>
<dbReference type="InterPro" id="IPR003819">
    <property type="entry name" value="TauD/TfdA-like"/>
</dbReference>
<keyword evidence="6" id="KW-1185">Reference proteome</keyword>
<reference evidence="5" key="1">
    <citation type="submission" date="2016-10" db="EMBL/GenBank/DDBJ databases">
        <authorList>
            <person name="Varghese N."/>
            <person name="Submissions S."/>
        </authorList>
    </citation>
    <scope>NUCLEOTIDE SEQUENCE [LARGE SCALE GENOMIC DNA]</scope>
    <source>
        <strain evidence="5">YR281</strain>
    </source>
</reference>
<proteinExistence type="predicted"/>
<dbReference type="Gene3D" id="3.60.130.10">
    <property type="entry name" value="Clavaminate synthase-like"/>
    <property type="match status" value="1"/>
</dbReference>
<gene>
    <name evidence="5" type="ORF">SAMN04487926_16017</name>
</gene>
<sequence>MLGKEVFTATEYPQTLEIPLHSENAYQREWPMVVAFACMQPATAGGATPISSIRVASSLMGASILDMLTELKIKYVRHYRPYVDLPWQTVFQTESKMDVATFCESHDILHEWLDDETLRTEQVCQGTAMHPVLGERVFFNQAHLFHVSSLGTAAAAPLIEMFGENALPRNAFFGDGSELNADFLRRIRSALQKGIIDIEWQRGDVMILDNMQFAHGRRKFTGDRKILVALGEPHRPC</sequence>